<dbReference type="Gene3D" id="3.40.640.10">
    <property type="entry name" value="Type I PLP-dependent aspartate aminotransferase-like (Major domain)"/>
    <property type="match status" value="1"/>
</dbReference>
<dbReference type="Gene3D" id="3.90.1150.10">
    <property type="entry name" value="Aspartate Aminotransferase, domain 1"/>
    <property type="match status" value="1"/>
</dbReference>
<feature type="domain" description="Aminotransferase class V" evidence="1">
    <location>
        <begin position="25"/>
        <end position="352"/>
    </location>
</feature>
<comment type="caution">
    <text evidence="2">The sequence shown here is derived from an EMBL/GenBank/DDBJ whole genome shotgun (WGS) entry which is preliminary data.</text>
</comment>
<evidence type="ECO:0000313" key="2">
    <source>
        <dbReference type="EMBL" id="RAV20210.1"/>
    </source>
</evidence>
<reference evidence="2 3" key="1">
    <citation type="journal article" date="2009" name="Int. J. Syst. Evol. Microbiol.">
        <title>Paenibacillus contaminans sp. nov., isolated from a contaminated laboratory plate.</title>
        <authorList>
            <person name="Chou J.H."/>
            <person name="Lee J.H."/>
            <person name="Lin M.C."/>
            <person name="Chang P.S."/>
            <person name="Arun A.B."/>
            <person name="Young C.C."/>
            <person name="Chen W.M."/>
        </authorList>
    </citation>
    <scope>NUCLEOTIDE SEQUENCE [LARGE SCALE GENOMIC DNA]</scope>
    <source>
        <strain evidence="2 3">CKOBP-6</strain>
    </source>
</reference>
<dbReference type="AlphaFoldDB" id="A0A329MKP7"/>
<keyword evidence="3" id="KW-1185">Reference proteome</keyword>
<dbReference type="OrthoDB" id="513408at2"/>
<dbReference type="InterPro" id="IPR015424">
    <property type="entry name" value="PyrdxlP-dep_Trfase"/>
</dbReference>
<dbReference type="InterPro" id="IPR015422">
    <property type="entry name" value="PyrdxlP-dep_Trfase_small"/>
</dbReference>
<protein>
    <recommendedName>
        <fullName evidence="1">Aminotransferase class V domain-containing protein</fullName>
    </recommendedName>
</protein>
<dbReference type="Proteomes" id="UP000250369">
    <property type="component" value="Unassembled WGS sequence"/>
</dbReference>
<sequence length="378" mass="41978">MTTGNKRIEPLIGKSSFIGLDNCTWLYSGAETPPHQGCLDAVQEYLRNRGMGPIGRDRNAETEYACKSNIARLLNGKPSDIAFMSNSSEAISMIAQALDLKTGDNVIINTLEFPSDVLPWLLLKRQGVEVRVVEHHQGQVSVSDIMAQADDRTRLVVTSHVSYITGARFDYKELYEQLKGTRTLLLLDVTQSLGVVPVDMNYADFTVCSSYKWLLAFHGLGILAVNPARIADLQPRYVGWRSVADMFSPDRFESFAFHEDARKFELGYPSYSAIYALHFSSNLILELGAERIERHVLELGGQLIERLTAAGFDIMTPLDPACRAGNISVATERGEEIAKELLNRQVFVWGGDGRFRASVHLFNDTADIDTLMGLLPVG</sequence>
<dbReference type="RefSeq" id="WP_113032107.1">
    <property type="nucleotide sequence ID" value="NZ_QMFB01000009.1"/>
</dbReference>
<name>A0A329MKP7_9BACL</name>
<dbReference type="InterPro" id="IPR000192">
    <property type="entry name" value="Aminotrans_V_dom"/>
</dbReference>
<evidence type="ECO:0000259" key="1">
    <source>
        <dbReference type="Pfam" id="PF00266"/>
    </source>
</evidence>
<dbReference type="EMBL" id="QMFB01000009">
    <property type="protein sequence ID" value="RAV20210.1"/>
    <property type="molecule type" value="Genomic_DNA"/>
</dbReference>
<dbReference type="InterPro" id="IPR015421">
    <property type="entry name" value="PyrdxlP-dep_Trfase_major"/>
</dbReference>
<gene>
    <name evidence="2" type="ORF">DQG23_17255</name>
</gene>
<dbReference type="GO" id="GO:0003824">
    <property type="term" value="F:catalytic activity"/>
    <property type="evidence" value="ECO:0007669"/>
    <property type="project" value="UniProtKB-ARBA"/>
</dbReference>
<proteinExistence type="predicted"/>
<dbReference type="SUPFAM" id="SSF53383">
    <property type="entry name" value="PLP-dependent transferases"/>
    <property type="match status" value="1"/>
</dbReference>
<accession>A0A329MKP7</accession>
<dbReference type="PANTHER" id="PTHR43586:SF15">
    <property type="entry name" value="BLR3095 PROTEIN"/>
    <property type="match status" value="1"/>
</dbReference>
<dbReference type="Pfam" id="PF00266">
    <property type="entry name" value="Aminotran_5"/>
    <property type="match status" value="1"/>
</dbReference>
<dbReference type="PANTHER" id="PTHR43586">
    <property type="entry name" value="CYSTEINE DESULFURASE"/>
    <property type="match status" value="1"/>
</dbReference>
<organism evidence="2 3">
    <name type="scientific">Paenibacillus contaminans</name>
    <dbReference type="NCBI Taxonomy" id="450362"/>
    <lineage>
        <taxon>Bacteria</taxon>
        <taxon>Bacillati</taxon>
        <taxon>Bacillota</taxon>
        <taxon>Bacilli</taxon>
        <taxon>Bacillales</taxon>
        <taxon>Paenibacillaceae</taxon>
        <taxon>Paenibacillus</taxon>
    </lineage>
</organism>
<evidence type="ECO:0000313" key="3">
    <source>
        <dbReference type="Proteomes" id="UP000250369"/>
    </source>
</evidence>